<dbReference type="PANTHER" id="PTHR30272:SF1">
    <property type="entry name" value="3-HYDROXYACYL-[ACYL-CARRIER-PROTEIN] DEHYDRATASE"/>
    <property type="match status" value="1"/>
</dbReference>
<dbReference type="OrthoDB" id="9772788at2"/>
<dbReference type="Gene3D" id="3.10.129.10">
    <property type="entry name" value="Hotdog Thioesterase"/>
    <property type="match status" value="1"/>
</dbReference>
<dbReference type="STRING" id="29529.SAMN04488122_3097"/>
<evidence type="ECO:0000256" key="1">
    <source>
        <dbReference type="ARBA" id="ARBA00023239"/>
    </source>
</evidence>
<accession>A0A1I0RM94</accession>
<dbReference type="RefSeq" id="WP_089896161.1">
    <property type="nucleotide sequence ID" value="NZ_FOJG01000001.1"/>
</dbReference>
<dbReference type="InterPro" id="IPR013114">
    <property type="entry name" value="FabA_FabZ"/>
</dbReference>
<name>A0A1I0RM94_9BACT</name>
<evidence type="ECO:0000313" key="3">
    <source>
        <dbReference type="Proteomes" id="UP000199310"/>
    </source>
</evidence>
<keyword evidence="3" id="KW-1185">Reference proteome</keyword>
<protein>
    <submittedName>
        <fullName evidence="2">3-hydroxyacyl-[acyl-carrier-protein] dehydratase</fullName>
    </submittedName>
</protein>
<evidence type="ECO:0000313" key="2">
    <source>
        <dbReference type="EMBL" id="SEW42380.1"/>
    </source>
</evidence>
<dbReference type="PANTHER" id="PTHR30272">
    <property type="entry name" value="3-HYDROXYACYL-[ACYL-CARRIER-PROTEIN] DEHYDRATASE"/>
    <property type="match status" value="1"/>
</dbReference>
<keyword evidence="1" id="KW-0456">Lyase</keyword>
<gene>
    <name evidence="2" type="ORF">SAMN04488122_3097</name>
</gene>
<organism evidence="2 3">
    <name type="scientific">Chitinophaga arvensicola</name>
    <dbReference type="NCBI Taxonomy" id="29529"/>
    <lineage>
        <taxon>Bacteria</taxon>
        <taxon>Pseudomonadati</taxon>
        <taxon>Bacteroidota</taxon>
        <taxon>Chitinophagia</taxon>
        <taxon>Chitinophagales</taxon>
        <taxon>Chitinophagaceae</taxon>
        <taxon>Chitinophaga</taxon>
    </lineage>
</organism>
<dbReference type="AlphaFoldDB" id="A0A1I0RM94"/>
<dbReference type="EMBL" id="FOJG01000001">
    <property type="protein sequence ID" value="SEW42380.1"/>
    <property type="molecule type" value="Genomic_DNA"/>
</dbReference>
<sequence>MTKNEILQLLPYAPPFLFVDTIEEIDAEQVTGTYTFRPDMPCYQGHFKGHPVTPGVLLTEVMAQVGLACLGIYLSGDEIKEQLPAVAMTASQVDFYLPVLPGETVKAQATKIYFRFNKLKCRVALYNTAGEIVCEGIIEGMIIKQKNG</sequence>
<dbReference type="SUPFAM" id="SSF54637">
    <property type="entry name" value="Thioesterase/thiol ester dehydrase-isomerase"/>
    <property type="match status" value="1"/>
</dbReference>
<dbReference type="InterPro" id="IPR029069">
    <property type="entry name" value="HotDog_dom_sf"/>
</dbReference>
<dbReference type="Pfam" id="PF07977">
    <property type="entry name" value="FabA"/>
    <property type="match status" value="1"/>
</dbReference>
<dbReference type="Proteomes" id="UP000199310">
    <property type="component" value="Unassembled WGS sequence"/>
</dbReference>
<dbReference type="GO" id="GO:0016829">
    <property type="term" value="F:lyase activity"/>
    <property type="evidence" value="ECO:0007669"/>
    <property type="project" value="UniProtKB-KW"/>
</dbReference>
<reference evidence="3" key="1">
    <citation type="submission" date="2016-10" db="EMBL/GenBank/DDBJ databases">
        <authorList>
            <person name="Varghese N."/>
            <person name="Submissions S."/>
        </authorList>
    </citation>
    <scope>NUCLEOTIDE SEQUENCE [LARGE SCALE GENOMIC DNA]</scope>
    <source>
        <strain evidence="3">DSM 3695</strain>
    </source>
</reference>
<proteinExistence type="predicted"/>